<comment type="caution">
    <text evidence="2">The sequence shown here is derived from an EMBL/GenBank/DDBJ whole genome shotgun (WGS) entry which is preliminary data.</text>
</comment>
<evidence type="ECO:0000313" key="3">
    <source>
        <dbReference type="Proteomes" id="UP000324241"/>
    </source>
</evidence>
<dbReference type="GeneID" id="54323773"/>
<feature type="region of interest" description="Disordered" evidence="1">
    <location>
        <begin position="24"/>
        <end position="52"/>
    </location>
</feature>
<dbReference type="RefSeq" id="XP_033431528.1">
    <property type="nucleotide sequence ID" value="XM_033565771.1"/>
</dbReference>
<name>A0A5M9NCB4_9EURO</name>
<protein>
    <submittedName>
        <fullName evidence="2">Uncharacterized protein</fullName>
    </submittedName>
</protein>
<proteinExistence type="predicted"/>
<dbReference type="EMBL" id="QUQM01000002">
    <property type="protein sequence ID" value="KAA8652167.1"/>
    <property type="molecule type" value="Genomic_DNA"/>
</dbReference>
<dbReference type="Proteomes" id="UP000324241">
    <property type="component" value="Unassembled WGS sequence"/>
</dbReference>
<organism evidence="2 3">
    <name type="scientific">Aspergillus tanneri</name>
    <dbReference type="NCBI Taxonomy" id="1220188"/>
    <lineage>
        <taxon>Eukaryota</taxon>
        <taxon>Fungi</taxon>
        <taxon>Dikarya</taxon>
        <taxon>Ascomycota</taxon>
        <taxon>Pezizomycotina</taxon>
        <taxon>Eurotiomycetes</taxon>
        <taxon>Eurotiomycetidae</taxon>
        <taxon>Eurotiales</taxon>
        <taxon>Aspergillaceae</taxon>
        <taxon>Aspergillus</taxon>
        <taxon>Aspergillus subgen. Circumdati</taxon>
    </lineage>
</organism>
<sequence>MREEEFDNGQIRWRRPVLETVAAQVHEGTSGRDTRKSLVRGGLDGRRRPPGDRICAATQHVLGAYRTFISPMPSISAWWKQTTSTRQSHKTLKLKRKTGLVDDTFVVKGTAGRSRAPVHGSWPNVGR</sequence>
<dbReference type="AlphaFoldDB" id="A0A5M9NCB4"/>
<evidence type="ECO:0000256" key="1">
    <source>
        <dbReference type="SAM" id="MobiDB-lite"/>
    </source>
</evidence>
<accession>A0A5M9NCB4</accession>
<gene>
    <name evidence="2" type="ORF">ATNIH1004_001071</name>
</gene>
<evidence type="ECO:0000313" key="2">
    <source>
        <dbReference type="EMBL" id="KAA8652167.1"/>
    </source>
</evidence>
<reference evidence="2 3" key="1">
    <citation type="submission" date="2019-08" db="EMBL/GenBank/DDBJ databases">
        <title>The genome sequence of a newly discovered highly antifungal drug resistant Aspergillus species, Aspergillus tanneri NIH 1004.</title>
        <authorList>
            <person name="Mounaud S."/>
            <person name="Singh I."/>
            <person name="Joardar V."/>
            <person name="Pakala S."/>
            <person name="Pakala S."/>
            <person name="Venepally P."/>
            <person name="Chung J.K."/>
            <person name="Losada L."/>
            <person name="Nierman W.C."/>
        </authorList>
    </citation>
    <scope>NUCLEOTIDE SEQUENCE [LARGE SCALE GENOMIC DNA]</scope>
    <source>
        <strain evidence="2 3">NIH1004</strain>
    </source>
</reference>